<dbReference type="Pfam" id="PF04244">
    <property type="entry name" value="DPRP"/>
    <property type="match status" value="1"/>
</dbReference>
<dbReference type="PANTHER" id="PTHR38657:SF1">
    <property type="entry name" value="SLR1343 PROTEIN"/>
    <property type="match status" value="1"/>
</dbReference>
<evidence type="ECO:0000313" key="2">
    <source>
        <dbReference type="Proteomes" id="UP000270046"/>
    </source>
</evidence>
<gene>
    <name evidence="1" type="ORF">HYN43_023835</name>
</gene>
<name>A0A494VUQ8_9SPHI</name>
<dbReference type="EMBL" id="CP032869">
    <property type="protein sequence ID" value="AYL98129.1"/>
    <property type="molecule type" value="Genomic_DNA"/>
</dbReference>
<dbReference type="InterPro" id="IPR007357">
    <property type="entry name" value="PhrB-like"/>
</dbReference>
<dbReference type="PANTHER" id="PTHR38657">
    <property type="entry name" value="SLR1343 PROTEIN"/>
    <property type="match status" value="1"/>
</dbReference>
<keyword evidence="1" id="KW-0456">Lyase</keyword>
<dbReference type="AlphaFoldDB" id="A0A494VUQ8"/>
<dbReference type="RefSeq" id="WP_119406410.1">
    <property type="nucleotide sequence ID" value="NZ_CP032869.1"/>
</dbReference>
<dbReference type="Gene3D" id="1.10.579.10">
    <property type="entry name" value="DNA Cyclobutane Dipyrimidine Photolyase, subunit A, domain 3"/>
    <property type="match status" value="1"/>
</dbReference>
<dbReference type="OrthoDB" id="5288100at2"/>
<accession>A0A494VUQ8</accession>
<dbReference type="InterPro" id="IPR036134">
    <property type="entry name" value="Crypto/Photolyase_FAD-like_sf"/>
</dbReference>
<sequence>MDYNSATLIFPHQLFKQHPQIKQSRQVYLVEESLFFNQYNFNKKKLVLHRASMKFYAGALSAKNIDVKYIEAHDELADIRKLIIALAKQGFKHIYYVDTADNWLETRLNSACAKHDIALSKYKSPNFLNSPEDVADFFDEKKTYFQTDFYTHQRKQRNILLEPDGKPIGGKWTYDAENRLKFPKNDIVPLLDVPVENGYVKEARHYVDKNFANNYGNTSSPFGNLGGFYPTTHHEAEQWLDSFLKQRLQNFGVYEDAMVANESFLYHSVLTPMLNIGLLNPQQIINSALDITADADIPLNSLEGFIRQVMGWREFIHIVYEREGVKQRTKNYWGFKRRIPTSFWKGDTGIHPVDVVIKKVLATGYTHHIERLMVMGNFFLLCEFNPDDVYRWFMEMYVDSYDWVMVPNTYGMTQFADGGLMMTKPYISGSNYLLKMGDWKKGSWQDVWDGLFWRFMHVHRNFFLQNPRLGMLVKTFDKMPAEKQKTHLQNAEAFLSKLDKQTER</sequence>
<dbReference type="SUPFAM" id="SSF48173">
    <property type="entry name" value="Cryptochrome/photolyase FAD-binding domain"/>
    <property type="match status" value="1"/>
</dbReference>
<dbReference type="InterPro" id="IPR014729">
    <property type="entry name" value="Rossmann-like_a/b/a_fold"/>
</dbReference>
<dbReference type="GO" id="GO:0016829">
    <property type="term" value="F:lyase activity"/>
    <property type="evidence" value="ECO:0007669"/>
    <property type="project" value="UniProtKB-KW"/>
</dbReference>
<reference evidence="1 2" key="1">
    <citation type="submission" date="2018-10" db="EMBL/GenBank/DDBJ databases">
        <title>Genome sequencing of Mucilaginibacter sp. HYN0043.</title>
        <authorList>
            <person name="Kim M."/>
            <person name="Yi H."/>
        </authorList>
    </citation>
    <scope>NUCLEOTIDE SEQUENCE [LARGE SCALE GENOMIC DNA]</scope>
    <source>
        <strain evidence="1 2">HYN0043</strain>
    </source>
</reference>
<protein>
    <submittedName>
        <fullName evidence="1">Cryptochrome/photolyase family protein</fullName>
    </submittedName>
</protein>
<dbReference type="InterPro" id="IPR052551">
    <property type="entry name" value="UV-DNA_repair_photolyase"/>
</dbReference>
<dbReference type="Gene3D" id="3.40.50.620">
    <property type="entry name" value="HUPs"/>
    <property type="match status" value="1"/>
</dbReference>
<dbReference type="Gene3D" id="1.25.40.80">
    <property type="match status" value="1"/>
</dbReference>
<proteinExistence type="predicted"/>
<dbReference type="KEGG" id="muh:HYN43_023835"/>
<dbReference type="Proteomes" id="UP000270046">
    <property type="component" value="Chromosome"/>
</dbReference>
<dbReference type="Gene3D" id="1.10.10.1710">
    <property type="entry name" value="Deoxyribodipyrimidine photolyase-related"/>
    <property type="match status" value="1"/>
</dbReference>
<organism evidence="1 2">
    <name type="scientific">Mucilaginibacter celer</name>
    <dbReference type="NCBI Taxonomy" id="2305508"/>
    <lineage>
        <taxon>Bacteria</taxon>
        <taxon>Pseudomonadati</taxon>
        <taxon>Bacteroidota</taxon>
        <taxon>Sphingobacteriia</taxon>
        <taxon>Sphingobacteriales</taxon>
        <taxon>Sphingobacteriaceae</taxon>
        <taxon>Mucilaginibacter</taxon>
    </lineage>
</organism>
<keyword evidence="2" id="KW-1185">Reference proteome</keyword>
<evidence type="ECO:0000313" key="1">
    <source>
        <dbReference type="EMBL" id="AYL98129.1"/>
    </source>
</evidence>